<evidence type="ECO:0000313" key="2">
    <source>
        <dbReference type="EMBL" id="QJH93415.1"/>
    </source>
</evidence>
<dbReference type="AlphaFoldDB" id="A0A6H1Z987"/>
<accession>A0A6H1Z987</accession>
<sequence length="120" mass="13156">MGEWDKEMVLFRMGLLSPDQAYLDGVAKLLAGRDELGIKECAEAIRVGRGTGRTTRIVASAVACALNGGMAQLRHVNRMIEEDLVVKGKHWVEKLGGDPSLLIGYQKGHPGEHVEFWDPS</sequence>
<reference evidence="1" key="1">
    <citation type="submission" date="2020-03" db="EMBL/GenBank/DDBJ databases">
        <title>The deep terrestrial virosphere.</title>
        <authorList>
            <person name="Holmfeldt K."/>
            <person name="Nilsson E."/>
            <person name="Simone D."/>
            <person name="Lopez-Fernandez M."/>
            <person name="Wu X."/>
            <person name="de Brujin I."/>
            <person name="Lundin D."/>
            <person name="Andersson A."/>
            <person name="Bertilsson S."/>
            <person name="Dopson M."/>
        </authorList>
    </citation>
    <scope>NUCLEOTIDE SEQUENCE</scope>
    <source>
        <strain evidence="1">TM448A00064</strain>
        <strain evidence="2">TM448B00061</strain>
    </source>
</reference>
<evidence type="ECO:0000313" key="1">
    <source>
        <dbReference type="EMBL" id="QJA43845.1"/>
    </source>
</evidence>
<gene>
    <name evidence="1" type="ORF">TM448A00064_0024</name>
    <name evidence="2" type="ORF">TM448B00061_0035</name>
</gene>
<organism evidence="1">
    <name type="scientific">viral metagenome</name>
    <dbReference type="NCBI Taxonomy" id="1070528"/>
    <lineage>
        <taxon>unclassified sequences</taxon>
        <taxon>metagenomes</taxon>
        <taxon>organismal metagenomes</taxon>
    </lineage>
</organism>
<dbReference type="EMBL" id="MT144588">
    <property type="protein sequence ID" value="QJH93415.1"/>
    <property type="molecule type" value="Genomic_DNA"/>
</dbReference>
<protein>
    <submittedName>
        <fullName evidence="1">Uncharacterized protein</fullName>
    </submittedName>
</protein>
<dbReference type="EMBL" id="MT143971">
    <property type="protein sequence ID" value="QJA43845.1"/>
    <property type="molecule type" value="Genomic_DNA"/>
</dbReference>
<proteinExistence type="predicted"/>
<name>A0A6H1Z987_9ZZZZ</name>